<evidence type="ECO:0000313" key="1">
    <source>
        <dbReference type="EMBL" id="OSD06835.1"/>
    </source>
</evidence>
<dbReference type="OrthoDB" id="2743946at2759"/>
<dbReference type="EMBL" id="KZ084089">
    <property type="protein sequence ID" value="OSD06835.1"/>
    <property type="molecule type" value="Genomic_DNA"/>
</dbReference>
<dbReference type="Proteomes" id="UP000193067">
    <property type="component" value="Unassembled WGS sequence"/>
</dbReference>
<proteinExistence type="predicted"/>
<accession>A0A1Y2J0A2</accession>
<name>A0A1Y2J0A2_TRAC3</name>
<organism evidence="1 2">
    <name type="scientific">Trametes coccinea (strain BRFM310)</name>
    <name type="common">Pycnoporus coccineus</name>
    <dbReference type="NCBI Taxonomy" id="1353009"/>
    <lineage>
        <taxon>Eukaryota</taxon>
        <taxon>Fungi</taxon>
        <taxon>Dikarya</taxon>
        <taxon>Basidiomycota</taxon>
        <taxon>Agaricomycotina</taxon>
        <taxon>Agaricomycetes</taxon>
        <taxon>Polyporales</taxon>
        <taxon>Polyporaceae</taxon>
        <taxon>Trametes</taxon>
    </lineage>
</organism>
<keyword evidence="2" id="KW-1185">Reference proteome</keyword>
<gene>
    <name evidence="1" type="ORF">PYCCODRAFT_1474252</name>
</gene>
<evidence type="ECO:0000313" key="2">
    <source>
        <dbReference type="Proteomes" id="UP000193067"/>
    </source>
</evidence>
<sequence>MANQPNPTAVASRQGQFLGSTGIAFANQTASDIFFDEYWTTEGHIARMAVICTSWGISMLYFMTGYRNGLWIPANELLATVDVEDHGVLPPEGDELVAPDVLAVQAGAQAIHWINGEAVSGLQLPWHRQISVTRAGQADMHYHKPKKRTGHVAYVAPEPKPGGKHIIFNKLTFGTQVSNYRRVQRL</sequence>
<dbReference type="AlphaFoldDB" id="A0A1Y2J0A2"/>
<reference evidence="1 2" key="1">
    <citation type="journal article" date="2015" name="Biotechnol. Biofuels">
        <title>Enhanced degradation of softwood versus hardwood by the white-rot fungus Pycnoporus coccineus.</title>
        <authorList>
            <person name="Couturier M."/>
            <person name="Navarro D."/>
            <person name="Chevret D."/>
            <person name="Henrissat B."/>
            <person name="Piumi F."/>
            <person name="Ruiz-Duenas F.J."/>
            <person name="Martinez A.T."/>
            <person name="Grigoriev I.V."/>
            <person name="Riley R."/>
            <person name="Lipzen A."/>
            <person name="Berrin J.G."/>
            <person name="Master E.R."/>
            <person name="Rosso M.N."/>
        </authorList>
    </citation>
    <scope>NUCLEOTIDE SEQUENCE [LARGE SCALE GENOMIC DNA]</scope>
    <source>
        <strain evidence="1 2">BRFM310</strain>
    </source>
</reference>
<protein>
    <submittedName>
        <fullName evidence="1">Uncharacterized protein</fullName>
    </submittedName>
</protein>